<organism evidence="3 4">
    <name type="scientific">Echria macrotheca</name>
    <dbReference type="NCBI Taxonomy" id="438768"/>
    <lineage>
        <taxon>Eukaryota</taxon>
        <taxon>Fungi</taxon>
        <taxon>Dikarya</taxon>
        <taxon>Ascomycota</taxon>
        <taxon>Pezizomycotina</taxon>
        <taxon>Sordariomycetes</taxon>
        <taxon>Sordariomycetidae</taxon>
        <taxon>Sordariales</taxon>
        <taxon>Schizotheciaceae</taxon>
        <taxon>Echria</taxon>
    </lineage>
</organism>
<dbReference type="EMBL" id="MU839833">
    <property type="protein sequence ID" value="KAK1755757.1"/>
    <property type="molecule type" value="Genomic_DNA"/>
</dbReference>
<evidence type="ECO:0000256" key="1">
    <source>
        <dbReference type="SAM" id="Coils"/>
    </source>
</evidence>
<name>A0AAJ0F6J9_9PEZI</name>
<feature type="compositionally biased region" description="Polar residues" evidence="2">
    <location>
        <begin position="326"/>
        <end position="335"/>
    </location>
</feature>
<keyword evidence="1" id="KW-0175">Coiled coil</keyword>
<feature type="region of interest" description="Disordered" evidence="2">
    <location>
        <begin position="677"/>
        <end position="719"/>
    </location>
</feature>
<gene>
    <name evidence="3" type="ORF">QBC47DRAFT_381184</name>
</gene>
<keyword evidence="4" id="KW-1185">Reference proteome</keyword>
<feature type="compositionally biased region" description="Polar residues" evidence="2">
    <location>
        <begin position="232"/>
        <end position="246"/>
    </location>
</feature>
<evidence type="ECO:0000313" key="3">
    <source>
        <dbReference type="EMBL" id="KAK1755757.1"/>
    </source>
</evidence>
<feature type="compositionally biased region" description="Low complexity" evidence="2">
    <location>
        <begin position="58"/>
        <end position="80"/>
    </location>
</feature>
<feature type="coiled-coil region" evidence="1">
    <location>
        <begin position="146"/>
        <end position="175"/>
    </location>
</feature>
<comment type="caution">
    <text evidence="3">The sequence shown here is derived from an EMBL/GenBank/DDBJ whole genome shotgun (WGS) entry which is preliminary data.</text>
</comment>
<evidence type="ECO:0000313" key="4">
    <source>
        <dbReference type="Proteomes" id="UP001239445"/>
    </source>
</evidence>
<feature type="region of interest" description="Disordered" evidence="2">
    <location>
        <begin position="431"/>
        <end position="538"/>
    </location>
</feature>
<feature type="region of interest" description="Disordered" evidence="2">
    <location>
        <begin position="323"/>
        <end position="411"/>
    </location>
</feature>
<protein>
    <submittedName>
        <fullName evidence="3">Uncharacterized protein</fullName>
    </submittedName>
</protein>
<accession>A0AAJ0F6J9</accession>
<sequence>MANGTTAIMAGTAATEQGVGNLSLTISPTAKELHELEQYEKLVRFRDEVLSGQHPRIKAPSAAHSKAAAASAPTTNPAHNSSQSVTAPKHGANGDRQVAANAQAYNANLQRPPLNTSAGLPGLGTRRGSGASKLPAPGKPEIDPVLLEKSEDLKRAELQLHRQRVERALKEQLDQRRVSQRSSIQAPEQLAEFDVGDIMKRAMVLVQSTSAQPTDDAAANGSASSDSFDDNTFYSSQHDTPSSNNIARLPNESEDEEMRDDGSPYEPELDPEPPVPSGLLQSSVAQPHKLLQSVLFQQRQQQFGSSTPDSTAALSQSANIVPGLSSEATSSSQQYRHFHTGAGSLESGTGSRSESGNTGKEQNTDSRALSRVNERLINHASGQQESPVVRAHDLSPVAPQPAHVSPLAIARQRPLAQTDTAMHRGTPAQVPAQVAALRKQHSAATSPDSSPQGSKTDKKKNKKKKRKADRMTAGAAVGSPQIKPEPRSPSPLTAPAYARPHKRQRQLHQRPSESSYDESRYGQPVLVDDGYQDRYQPRVGREERVVGYERIDESGRRQVEPILIESPRYDRYRYDEPRSATGLRQGFAASPQTYETSYPPREVHSARPLSHAIEPAPSHPAYYDSRPLSTTGVRPASYNIPSQSPVPYERNPPPMPPPRALPTRIYVDAYGREYLDPPAPTTLIRDAASGEYRPADPTRVYDRAPSSRPLPRRSDAHEDDTILYRQASPAYVAPRRIVTQPEFAAPGQRMYRDFGNAMAPPASEYVPSRPRVDSRAGLEPPREYLTRTASTRPGLELGGYDGTPAFERRSMDELPREHVNARAASALPGEAIRYQVPPPYERRIGEDVTREYSVRSASVRPVDAVRYDLSRDYGSRVGSVRPPDNRSREYAMSAHPETRMDAIQPPAAGRGYSVVPGEGSHQVIRREFSGQAPARYYGHHQGDEEVVFLDQPPREAYRELR</sequence>
<feature type="compositionally biased region" description="Basic and acidic residues" evidence="2">
    <location>
        <begin position="693"/>
        <end position="702"/>
    </location>
</feature>
<feature type="region of interest" description="Disordered" evidence="2">
    <location>
        <begin position="299"/>
        <end position="318"/>
    </location>
</feature>
<feature type="compositionally biased region" description="Polar residues" evidence="2">
    <location>
        <begin position="346"/>
        <end position="367"/>
    </location>
</feature>
<feature type="compositionally biased region" description="Low complexity" evidence="2">
    <location>
        <begin position="215"/>
        <end position="226"/>
    </location>
</feature>
<feature type="compositionally biased region" description="Polar residues" evidence="2">
    <location>
        <begin position="442"/>
        <end position="454"/>
    </location>
</feature>
<feature type="compositionally biased region" description="Basic residues" evidence="2">
    <location>
        <begin position="457"/>
        <end position="468"/>
    </location>
</feature>
<dbReference type="Proteomes" id="UP001239445">
    <property type="component" value="Unassembled WGS sequence"/>
</dbReference>
<reference evidence="3" key="1">
    <citation type="submission" date="2023-06" db="EMBL/GenBank/DDBJ databases">
        <title>Genome-scale phylogeny and comparative genomics of the fungal order Sordariales.</title>
        <authorList>
            <consortium name="Lawrence Berkeley National Laboratory"/>
            <person name="Hensen N."/>
            <person name="Bonometti L."/>
            <person name="Westerberg I."/>
            <person name="Brannstrom I.O."/>
            <person name="Guillou S."/>
            <person name="Cros-Aarteil S."/>
            <person name="Calhoun S."/>
            <person name="Haridas S."/>
            <person name="Kuo A."/>
            <person name="Mondo S."/>
            <person name="Pangilinan J."/>
            <person name="Riley R."/>
            <person name="Labutti K."/>
            <person name="Andreopoulos B."/>
            <person name="Lipzen A."/>
            <person name="Chen C."/>
            <person name="Yanf M."/>
            <person name="Daum C."/>
            <person name="Ng V."/>
            <person name="Clum A."/>
            <person name="Steindorff A."/>
            <person name="Ohm R."/>
            <person name="Martin F."/>
            <person name="Silar P."/>
            <person name="Natvig D."/>
            <person name="Lalanne C."/>
            <person name="Gautier V."/>
            <person name="Ament-Velasquez S.L."/>
            <person name="Kruys A."/>
            <person name="Hutchinson M.I."/>
            <person name="Powell A.J."/>
            <person name="Barry K."/>
            <person name="Miller A.N."/>
            <person name="Grigoriev I.V."/>
            <person name="Debuchy R."/>
            <person name="Gladieux P."/>
            <person name="Thoren M.H."/>
            <person name="Johannesson H."/>
        </authorList>
    </citation>
    <scope>NUCLEOTIDE SEQUENCE</scope>
    <source>
        <strain evidence="3">PSN4</strain>
    </source>
</reference>
<evidence type="ECO:0000256" key="2">
    <source>
        <dbReference type="SAM" id="MobiDB-lite"/>
    </source>
</evidence>
<feature type="region of interest" description="Disordered" evidence="2">
    <location>
        <begin position="107"/>
        <end position="143"/>
    </location>
</feature>
<feature type="region of interest" description="Disordered" evidence="2">
    <location>
        <begin position="54"/>
        <end position="93"/>
    </location>
</feature>
<feature type="region of interest" description="Disordered" evidence="2">
    <location>
        <begin position="211"/>
        <end position="284"/>
    </location>
</feature>
<feature type="compositionally biased region" description="Basic residues" evidence="2">
    <location>
        <begin position="499"/>
        <end position="508"/>
    </location>
</feature>
<proteinExistence type="predicted"/>
<dbReference type="AlphaFoldDB" id="A0AAJ0F6J9"/>
<feature type="compositionally biased region" description="Polar residues" evidence="2">
    <location>
        <begin position="307"/>
        <end position="318"/>
    </location>
</feature>